<dbReference type="GO" id="GO:0000400">
    <property type="term" value="F:four-way junction DNA binding"/>
    <property type="evidence" value="ECO:0007669"/>
    <property type="project" value="TreeGrafter"/>
</dbReference>
<sequence>MTKLKVIYQHWNAEQRRLYDPVLRALLDNGISSDSTLFERNVSTLCFTTHVSRWLMKAFVNQVIMDTSSLQEKSSDSQLSHLPTEFPLLDSILGGGLRFMNIIELCGQSRSGQTEFISHLLASYISHISNSNIHIFSTGSFGPKRMSDIFKKRDIDNTVLSQVEFLQLFSLNDLSLSLENLGALLATGTNNAGLVIIEDISAIDINWASNQTKYLVEIIKSLSRLGCCIVIQHSISKSDMDDTRKFEYYWNPMIDLRLYFSKIENKLSIEIMKSRQKISTRSCLIEVE</sequence>
<evidence type="ECO:0000313" key="4">
    <source>
        <dbReference type="EMBL" id="KAG1553580.1"/>
    </source>
</evidence>
<dbReference type="GO" id="GO:0007131">
    <property type="term" value="P:reciprocal meiotic recombination"/>
    <property type="evidence" value="ECO:0007669"/>
    <property type="project" value="TreeGrafter"/>
</dbReference>
<keyword evidence="2" id="KW-0539">Nucleus</keyword>
<gene>
    <name evidence="4" type="ORF">G6F51_000506</name>
</gene>
<dbReference type="PANTHER" id="PTHR46457:SF1">
    <property type="entry name" value="DNA REPAIR PROTEIN RAD51 HOMOLOG 4"/>
    <property type="match status" value="1"/>
</dbReference>
<dbReference type="GO" id="GO:0005657">
    <property type="term" value="C:replication fork"/>
    <property type="evidence" value="ECO:0007669"/>
    <property type="project" value="TreeGrafter"/>
</dbReference>
<dbReference type="GO" id="GO:0000724">
    <property type="term" value="P:double-strand break repair via homologous recombination"/>
    <property type="evidence" value="ECO:0007669"/>
    <property type="project" value="TreeGrafter"/>
</dbReference>
<reference evidence="4" key="1">
    <citation type="journal article" date="2020" name="Microb. Genom.">
        <title>Genetic diversity of clinical and environmental Mucorales isolates obtained from an investigation of mucormycosis cases among solid organ transplant recipients.</title>
        <authorList>
            <person name="Nguyen M.H."/>
            <person name="Kaul D."/>
            <person name="Muto C."/>
            <person name="Cheng S.J."/>
            <person name="Richter R.A."/>
            <person name="Bruno V.M."/>
            <person name="Liu G."/>
            <person name="Beyhan S."/>
            <person name="Sundermann A.J."/>
            <person name="Mounaud S."/>
            <person name="Pasculle A.W."/>
            <person name="Nierman W.C."/>
            <person name="Driscoll E."/>
            <person name="Cumbie R."/>
            <person name="Clancy C.J."/>
            <person name="Dupont C.L."/>
        </authorList>
    </citation>
    <scope>NUCLEOTIDE SEQUENCE</scope>
    <source>
        <strain evidence="4">GL16</strain>
    </source>
</reference>
<comment type="caution">
    <text evidence="4">The sequence shown here is derived from an EMBL/GenBank/DDBJ whole genome shotgun (WGS) entry which is preliminary data.</text>
</comment>
<dbReference type="GO" id="GO:0008094">
    <property type="term" value="F:ATP-dependent activity, acting on DNA"/>
    <property type="evidence" value="ECO:0007669"/>
    <property type="project" value="TreeGrafter"/>
</dbReference>
<dbReference type="GO" id="GO:0000723">
    <property type="term" value="P:telomere maintenance"/>
    <property type="evidence" value="ECO:0007669"/>
    <property type="project" value="TreeGrafter"/>
</dbReference>
<dbReference type="OrthoDB" id="336321at2759"/>
<comment type="subcellular location">
    <subcellularLocation>
        <location evidence="1">Nucleus</location>
    </subcellularLocation>
</comment>
<evidence type="ECO:0000256" key="1">
    <source>
        <dbReference type="ARBA" id="ARBA00004123"/>
    </source>
</evidence>
<dbReference type="Gene3D" id="3.40.50.300">
    <property type="entry name" value="P-loop containing nucleotide triphosphate hydrolases"/>
    <property type="match status" value="1"/>
</dbReference>
<evidence type="ECO:0000313" key="5">
    <source>
        <dbReference type="Proteomes" id="UP000717996"/>
    </source>
</evidence>
<evidence type="ECO:0000259" key="3">
    <source>
        <dbReference type="Pfam" id="PF08423"/>
    </source>
</evidence>
<dbReference type="GO" id="GO:0005815">
    <property type="term" value="C:microtubule organizing center"/>
    <property type="evidence" value="ECO:0007669"/>
    <property type="project" value="TreeGrafter"/>
</dbReference>
<dbReference type="PANTHER" id="PTHR46457">
    <property type="entry name" value="DNA REPAIR PROTEIN RAD51 HOMOLOG 4"/>
    <property type="match status" value="1"/>
</dbReference>
<dbReference type="Proteomes" id="UP000717996">
    <property type="component" value="Unassembled WGS sequence"/>
</dbReference>
<dbReference type="InterPro" id="IPR051988">
    <property type="entry name" value="HRR_RAD51_Paralog"/>
</dbReference>
<dbReference type="GO" id="GO:0042148">
    <property type="term" value="P:DNA strand invasion"/>
    <property type="evidence" value="ECO:0007669"/>
    <property type="project" value="TreeGrafter"/>
</dbReference>
<protein>
    <recommendedName>
        <fullName evidence="3">Rad51-like C-terminal domain-containing protein</fullName>
    </recommendedName>
</protein>
<evidence type="ECO:0000256" key="2">
    <source>
        <dbReference type="ARBA" id="ARBA00023242"/>
    </source>
</evidence>
<dbReference type="SUPFAM" id="SSF52540">
    <property type="entry name" value="P-loop containing nucleoside triphosphate hydrolases"/>
    <property type="match status" value="1"/>
</dbReference>
<dbReference type="InterPro" id="IPR013632">
    <property type="entry name" value="Rad51_C"/>
</dbReference>
<dbReference type="GO" id="GO:0033063">
    <property type="term" value="C:Rad51B-Rad51C-Rad51D-XRCC2 complex"/>
    <property type="evidence" value="ECO:0007669"/>
    <property type="project" value="TreeGrafter"/>
</dbReference>
<proteinExistence type="predicted"/>
<feature type="domain" description="Rad51-like C-terminal" evidence="3">
    <location>
        <begin position="83"/>
        <end position="202"/>
    </location>
</feature>
<dbReference type="GO" id="GO:0003697">
    <property type="term" value="F:single-stranded DNA binding"/>
    <property type="evidence" value="ECO:0007669"/>
    <property type="project" value="TreeGrafter"/>
</dbReference>
<dbReference type="AlphaFoldDB" id="A0A9P6YPF7"/>
<dbReference type="EMBL" id="JAANIT010000030">
    <property type="protein sequence ID" value="KAG1553580.1"/>
    <property type="molecule type" value="Genomic_DNA"/>
</dbReference>
<dbReference type="Pfam" id="PF08423">
    <property type="entry name" value="Rad51"/>
    <property type="match status" value="1"/>
</dbReference>
<accession>A0A9P6YPF7</accession>
<name>A0A9P6YPF7_RHIOR</name>
<organism evidence="4 5">
    <name type="scientific">Rhizopus oryzae</name>
    <name type="common">Mucormycosis agent</name>
    <name type="synonym">Rhizopus arrhizus var. delemar</name>
    <dbReference type="NCBI Taxonomy" id="64495"/>
    <lineage>
        <taxon>Eukaryota</taxon>
        <taxon>Fungi</taxon>
        <taxon>Fungi incertae sedis</taxon>
        <taxon>Mucoromycota</taxon>
        <taxon>Mucoromycotina</taxon>
        <taxon>Mucoromycetes</taxon>
        <taxon>Mucorales</taxon>
        <taxon>Mucorineae</taxon>
        <taxon>Rhizopodaceae</taxon>
        <taxon>Rhizopus</taxon>
    </lineage>
</organism>
<dbReference type="InterPro" id="IPR027417">
    <property type="entry name" value="P-loop_NTPase"/>
</dbReference>